<reference evidence="6 7" key="1">
    <citation type="submission" date="2013-03" db="EMBL/GenBank/DDBJ databases">
        <title>The Genome Sequence of Phialophora europaea CBS 101466.</title>
        <authorList>
            <consortium name="The Broad Institute Genomics Platform"/>
            <person name="Cuomo C."/>
            <person name="de Hoog S."/>
            <person name="Gorbushina A."/>
            <person name="Walker B."/>
            <person name="Young S.K."/>
            <person name="Zeng Q."/>
            <person name="Gargeya S."/>
            <person name="Fitzgerald M."/>
            <person name="Haas B."/>
            <person name="Abouelleil A."/>
            <person name="Allen A.W."/>
            <person name="Alvarado L."/>
            <person name="Arachchi H.M."/>
            <person name="Berlin A.M."/>
            <person name="Chapman S.B."/>
            <person name="Gainer-Dewar J."/>
            <person name="Goldberg J."/>
            <person name="Griggs A."/>
            <person name="Gujja S."/>
            <person name="Hansen M."/>
            <person name="Howarth C."/>
            <person name="Imamovic A."/>
            <person name="Ireland A."/>
            <person name="Larimer J."/>
            <person name="McCowan C."/>
            <person name="Murphy C."/>
            <person name="Pearson M."/>
            <person name="Poon T.W."/>
            <person name="Priest M."/>
            <person name="Roberts A."/>
            <person name="Saif S."/>
            <person name="Shea T."/>
            <person name="Sisk P."/>
            <person name="Sykes S."/>
            <person name="Wortman J."/>
            <person name="Nusbaum C."/>
            <person name="Birren B."/>
        </authorList>
    </citation>
    <scope>NUCLEOTIDE SEQUENCE [LARGE SCALE GENOMIC DNA]</scope>
    <source>
        <strain evidence="6 7">CBS 101466</strain>
    </source>
</reference>
<dbReference type="InterPro" id="IPR019819">
    <property type="entry name" value="Carboxylesterase_B_CS"/>
</dbReference>
<name>W2S020_CYPE1</name>
<dbReference type="GeneID" id="19971364"/>
<evidence type="ECO:0000256" key="1">
    <source>
        <dbReference type="ARBA" id="ARBA00005964"/>
    </source>
</evidence>
<keyword evidence="4" id="KW-0812">Transmembrane</keyword>
<dbReference type="eggNOG" id="KOG4389">
    <property type="taxonomic scope" value="Eukaryota"/>
</dbReference>
<accession>W2S020</accession>
<dbReference type="EC" id="3.1.1.-" evidence="3"/>
<dbReference type="PROSITE" id="PS00941">
    <property type="entry name" value="CARBOXYLESTERASE_B_2"/>
    <property type="match status" value="1"/>
</dbReference>
<dbReference type="RefSeq" id="XP_008716595.1">
    <property type="nucleotide sequence ID" value="XM_008718373.1"/>
</dbReference>
<feature type="domain" description="Carboxylesterase type B" evidence="5">
    <location>
        <begin position="38"/>
        <end position="503"/>
    </location>
</feature>
<evidence type="ECO:0000259" key="5">
    <source>
        <dbReference type="Pfam" id="PF00135"/>
    </source>
</evidence>
<keyword evidence="4" id="KW-0472">Membrane</keyword>
<protein>
    <recommendedName>
        <fullName evidence="3">Carboxylic ester hydrolase</fullName>
        <ecNumber evidence="3">3.1.1.-</ecNumber>
    </recommendedName>
</protein>
<dbReference type="ESTHER" id="9euro-w2s020">
    <property type="family name" value="Fungal_carboxylesterase_lipase"/>
</dbReference>
<dbReference type="Pfam" id="PF00135">
    <property type="entry name" value="COesterase"/>
    <property type="match status" value="1"/>
</dbReference>
<dbReference type="InterPro" id="IPR029058">
    <property type="entry name" value="AB_hydrolase_fold"/>
</dbReference>
<keyword evidence="7" id="KW-1185">Reference proteome</keyword>
<dbReference type="InterPro" id="IPR050309">
    <property type="entry name" value="Type-B_Carboxylest/Lipase"/>
</dbReference>
<dbReference type="Gene3D" id="3.40.50.1820">
    <property type="entry name" value="alpha/beta hydrolase"/>
    <property type="match status" value="1"/>
</dbReference>
<evidence type="ECO:0000256" key="4">
    <source>
        <dbReference type="SAM" id="Phobius"/>
    </source>
</evidence>
<evidence type="ECO:0000256" key="2">
    <source>
        <dbReference type="ARBA" id="ARBA00022801"/>
    </source>
</evidence>
<keyword evidence="2 3" id="KW-0378">Hydrolase</keyword>
<organism evidence="6 7">
    <name type="scientific">Cyphellophora europaea (strain CBS 101466)</name>
    <name type="common">Phialophora europaea</name>
    <dbReference type="NCBI Taxonomy" id="1220924"/>
    <lineage>
        <taxon>Eukaryota</taxon>
        <taxon>Fungi</taxon>
        <taxon>Dikarya</taxon>
        <taxon>Ascomycota</taxon>
        <taxon>Pezizomycotina</taxon>
        <taxon>Eurotiomycetes</taxon>
        <taxon>Chaetothyriomycetidae</taxon>
        <taxon>Chaetothyriales</taxon>
        <taxon>Cyphellophoraceae</taxon>
        <taxon>Cyphellophora</taxon>
    </lineage>
</organism>
<dbReference type="PANTHER" id="PTHR11559">
    <property type="entry name" value="CARBOXYLESTERASE"/>
    <property type="match status" value="1"/>
</dbReference>
<proteinExistence type="inferred from homology"/>
<dbReference type="HOGENOM" id="CLU_006586_10_3_1"/>
<dbReference type="Proteomes" id="UP000030752">
    <property type="component" value="Unassembled WGS sequence"/>
</dbReference>
<gene>
    <name evidence="6" type="ORF">HMPREF1541_04025</name>
</gene>
<dbReference type="SUPFAM" id="SSF53474">
    <property type="entry name" value="alpha/beta-Hydrolases"/>
    <property type="match status" value="1"/>
</dbReference>
<sequence length="544" mass="59459">MSSKSTKSATGPLSLLLAAVVVVLGYLFYPAASPTLNPTVVLPQGTVRGVVLERSDFGKPVEAFRGIPYALPPVGPLRFARAQPVPDSNATINALDYGPRCPGKQLLVVPGTAASSEDCLTVNVFRPMGNLTNLPVAVYFHGGAFNRGTAKMHDTASMVSHAEPFIGVSFNYRIGALGFLNSAMTAKEGLLNLGLRDQTLLLDWVQTNIASFGGSPNDVTIIGLSAGAHSIGHHLLNQKATFHKAVMESGGPTSRALHPYNSALHESQFQHFLSLTNCTDLPCLRALPSSAITTASTTVFDASNPSVRWAWQPVIDGDLVPGRSLEQPWPAHIPILTGFVHNEGTMYVPKTMSSATEFDDFFRTLLPHVTEPVGLLYPPEQYVEWREGRGAQYRRVEAAYGQYAYVCPVRQTARLAKGDVWLYHWAVNASVLGGANHGDQMWYETMDPEVRAVSESQETLARWFHGYVSGFIVHGDPNRGLEVVAERPRWREWRESGGETMVFGLGNDERAGGGNVGELAVCRKDEWAERQCDFWWGLSGKYED</sequence>
<dbReference type="GO" id="GO:0016787">
    <property type="term" value="F:hydrolase activity"/>
    <property type="evidence" value="ECO:0007669"/>
    <property type="project" value="UniProtKB-KW"/>
</dbReference>
<dbReference type="InterPro" id="IPR002018">
    <property type="entry name" value="CarbesteraseB"/>
</dbReference>
<dbReference type="EMBL" id="KB822719">
    <property type="protein sequence ID" value="ETN42086.1"/>
    <property type="molecule type" value="Genomic_DNA"/>
</dbReference>
<dbReference type="STRING" id="1220924.W2S020"/>
<dbReference type="PROSITE" id="PS00122">
    <property type="entry name" value="CARBOXYLESTERASE_B_1"/>
    <property type="match status" value="1"/>
</dbReference>
<comment type="similarity">
    <text evidence="1 3">Belongs to the type-B carboxylesterase/lipase family.</text>
</comment>
<dbReference type="OrthoDB" id="408631at2759"/>
<evidence type="ECO:0000313" key="6">
    <source>
        <dbReference type="EMBL" id="ETN42086.1"/>
    </source>
</evidence>
<evidence type="ECO:0000313" key="7">
    <source>
        <dbReference type="Proteomes" id="UP000030752"/>
    </source>
</evidence>
<keyword evidence="4" id="KW-1133">Transmembrane helix</keyword>
<dbReference type="InParanoid" id="W2S020"/>
<dbReference type="AlphaFoldDB" id="W2S020"/>
<feature type="transmembrane region" description="Helical" evidence="4">
    <location>
        <begin position="12"/>
        <end position="29"/>
    </location>
</feature>
<evidence type="ECO:0000256" key="3">
    <source>
        <dbReference type="RuleBase" id="RU361235"/>
    </source>
</evidence>
<dbReference type="VEuPathDB" id="FungiDB:HMPREF1541_04025"/>
<dbReference type="InterPro" id="IPR019826">
    <property type="entry name" value="Carboxylesterase_B_AS"/>
</dbReference>